<name>A0A6L6QG13_9BURK</name>
<reference evidence="1 2" key="1">
    <citation type="submission" date="2019-11" db="EMBL/GenBank/DDBJ databases">
        <title>Type strains purchased from KCTC, JCM and DSMZ.</title>
        <authorList>
            <person name="Lu H."/>
        </authorList>
    </citation>
    <scope>NUCLEOTIDE SEQUENCE [LARGE SCALE GENOMIC DNA]</scope>
    <source>
        <strain evidence="1 2">JCM 31587</strain>
    </source>
</reference>
<sequence length="179" mass="19688">MDTQPAPKPALVRTVAHAAGAGRRDGSNDFAFDIGAWKTHSSRLMHPLTGSKEWRDMDGVTVVSKVWDGRANLAEYKADGAAGHVELMAMRLYNPQTGQWSINFATPAGGKLGVPGVGEFKNGRGDFYDQETIDGKQVLVRFSIWGITPDTAQSEQAFSVDGGKTWEVNWINKYQRMQE</sequence>
<gene>
    <name evidence="1" type="ORF">GM658_08240</name>
</gene>
<dbReference type="OrthoDB" id="9814791at2"/>
<evidence type="ECO:0000313" key="2">
    <source>
        <dbReference type="Proteomes" id="UP000472320"/>
    </source>
</evidence>
<dbReference type="EMBL" id="WNKX01000005">
    <property type="protein sequence ID" value="MTW10593.1"/>
    <property type="molecule type" value="Genomic_DNA"/>
</dbReference>
<comment type="caution">
    <text evidence="1">The sequence shown here is derived from an EMBL/GenBank/DDBJ whole genome shotgun (WGS) entry which is preliminary data.</text>
</comment>
<evidence type="ECO:0008006" key="3">
    <source>
        <dbReference type="Google" id="ProtNLM"/>
    </source>
</evidence>
<accession>A0A6L6QG13</accession>
<organism evidence="1 2">
    <name type="scientific">Massilia eburnea</name>
    <dbReference type="NCBI Taxonomy" id="1776165"/>
    <lineage>
        <taxon>Bacteria</taxon>
        <taxon>Pseudomonadati</taxon>
        <taxon>Pseudomonadota</taxon>
        <taxon>Betaproteobacteria</taxon>
        <taxon>Burkholderiales</taxon>
        <taxon>Oxalobacteraceae</taxon>
        <taxon>Telluria group</taxon>
        <taxon>Massilia</taxon>
    </lineage>
</organism>
<protein>
    <recommendedName>
        <fullName evidence="3">DUF1579 domain-containing protein</fullName>
    </recommendedName>
</protein>
<evidence type="ECO:0000313" key="1">
    <source>
        <dbReference type="EMBL" id="MTW10593.1"/>
    </source>
</evidence>
<dbReference type="AlphaFoldDB" id="A0A6L6QG13"/>
<proteinExistence type="predicted"/>
<dbReference type="Proteomes" id="UP000472320">
    <property type="component" value="Unassembled WGS sequence"/>
</dbReference>
<keyword evidence="2" id="KW-1185">Reference proteome</keyword>